<accession>A0A7S3N406</accession>
<dbReference type="InterPro" id="IPR013718">
    <property type="entry name" value="COQ9_C"/>
</dbReference>
<evidence type="ECO:0000256" key="9">
    <source>
        <dbReference type="SAM" id="MobiDB-lite"/>
    </source>
</evidence>
<evidence type="ECO:0000256" key="6">
    <source>
        <dbReference type="ARBA" id="ARBA00023121"/>
    </source>
</evidence>
<dbReference type="GO" id="GO:0005743">
    <property type="term" value="C:mitochondrial inner membrane"/>
    <property type="evidence" value="ECO:0007669"/>
    <property type="project" value="TreeGrafter"/>
</dbReference>
<dbReference type="AlphaFoldDB" id="A0A7S3N406"/>
<evidence type="ECO:0000256" key="1">
    <source>
        <dbReference type="ARBA" id="ARBA00004173"/>
    </source>
</evidence>
<comment type="function">
    <text evidence="8">Membrane-associated protein that warps the membrane surface to access and bind aromatic isoprenes with high specificity, including ubiquinone (CoQ) isoprene intermediates and presents them directly to Coq7, therefore facilitating the Coq7-mediated hydroxylase step. Participates in the biosynthesis of coenzyme Q, also named ubiquinone, an essential lipid-soluble electron transporter for aerobic cellular respiration.</text>
</comment>
<dbReference type="PANTHER" id="PTHR21427">
    <property type="entry name" value="UBIQUINONE BIOSYNTHESIS PROTEIN COQ9, MITOCHONDRIAL"/>
    <property type="match status" value="1"/>
</dbReference>
<feature type="region of interest" description="Disordered" evidence="9">
    <location>
        <begin position="83"/>
        <end position="113"/>
    </location>
</feature>
<organism evidence="11">
    <name type="scientific">Strombidium inclinatum</name>
    <dbReference type="NCBI Taxonomy" id="197538"/>
    <lineage>
        <taxon>Eukaryota</taxon>
        <taxon>Sar</taxon>
        <taxon>Alveolata</taxon>
        <taxon>Ciliophora</taxon>
        <taxon>Intramacronucleata</taxon>
        <taxon>Spirotrichea</taxon>
        <taxon>Oligotrichia</taxon>
        <taxon>Strombidiidae</taxon>
        <taxon>Strombidium</taxon>
    </lineage>
</organism>
<keyword evidence="4 8" id="KW-0831">Ubiquinone biosynthesis</keyword>
<dbReference type="GO" id="GO:0006744">
    <property type="term" value="P:ubiquinone biosynthetic process"/>
    <property type="evidence" value="ECO:0007669"/>
    <property type="project" value="UniProtKB-UniRule"/>
</dbReference>
<evidence type="ECO:0000256" key="8">
    <source>
        <dbReference type="RuleBase" id="RU366063"/>
    </source>
</evidence>
<gene>
    <name evidence="11" type="ORF">SINC0208_LOCUS16524</name>
</gene>
<name>A0A7S3N406_9SPIT</name>
<evidence type="ECO:0000256" key="7">
    <source>
        <dbReference type="ARBA" id="ARBA00023128"/>
    </source>
</evidence>
<dbReference type="InterPro" id="IPR012762">
    <property type="entry name" value="Ubiq_biosynth_COQ9"/>
</dbReference>
<feature type="domain" description="COQ9 C-terminal" evidence="10">
    <location>
        <begin position="2"/>
        <end position="42"/>
    </location>
</feature>
<comment type="similarity">
    <text evidence="3 8">Belongs to the COQ9 family.</text>
</comment>
<dbReference type="EMBL" id="HBIH01041076">
    <property type="protein sequence ID" value="CAE0335885.1"/>
    <property type="molecule type" value="Transcribed_RNA"/>
</dbReference>
<dbReference type="Pfam" id="PF08511">
    <property type="entry name" value="COQ9"/>
    <property type="match status" value="1"/>
</dbReference>
<keyword evidence="6 8" id="KW-0446">Lipid-binding</keyword>
<evidence type="ECO:0000256" key="4">
    <source>
        <dbReference type="ARBA" id="ARBA00022688"/>
    </source>
</evidence>
<evidence type="ECO:0000256" key="5">
    <source>
        <dbReference type="ARBA" id="ARBA00022946"/>
    </source>
</evidence>
<reference evidence="11" key="1">
    <citation type="submission" date="2021-01" db="EMBL/GenBank/DDBJ databases">
        <authorList>
            <person name="Corre E."/>
            <person name="Pelletier E."/>
            <person name="Niang G."/>
            <person name="Scheremetjew M."/>
            <person name="Finn R."/>
            <person name="Kale V."/>
            <person name="Holt S."/>
            <person name="Cochrane G."/>
            <person name="Meng A."/>
            <person name="Brown T."/>
            <person name="Cohen L."/>
        </authorList>
    </citation>
    <scope>NUCLEOTIDE SEQUENCE</scope>
    <source>
        <strain evidence="11">S3</strain>
    </source>
</reference>
<sequence length="113" mass="13021">MRRAMLSNVYLSAELYMLQDKSENFEATWEFLDRRINDAYNIRDMVGMTSTLSRTVGRGIGSIFSILSPSNLQMDDTLMKQMQDQLRQQEAEKAANAKAEEKKEEQDSEKKSS</sequence>
<keyword evidence="5" id="KW-0809">Transit peptide</keyword>
<evidence type="ECO:0000259" key="10">
    <source>
        <dbReference type="Pfam" id="PF08511"/>
    </source>
</evidence>
<proteinExistence type="inferred from homology"/>
<comment type="subcellular location">
    <subcellularLocation>
        <location evidence="1 8">Mitochondrion</location>
    </subcellularLocation>
</comment>
<keyword evidence="7 8" id="KW-0496">Mitochondrion</keyword>
<dbReference type="UniPathway" id="UPA00232"/>
<dbReference type="GO" id="GO:0008289">
    <property type="term" value="F:lipid binding"/>
    <property type="evidence" value="ECO:0007669"/>
    <property type="project" value="UniProtKB-UniRule"/>
</dbReference>
<comment type="pathway">
    <text evidence="2 8">Cofactor biosynthesis; ubiquinone biosynthesis.</text>
</comment>
<evidence type="ECO:0000313" key="11">
    <source>
        <dbReference type="EMBL" id="CAE0335885.1"/>
    </source>
</evidence>
<evidence type="ECO:0000256" key="2">
    <source>
        <dbReference type="ARBA" id="ARBA00004749"/>
    </source>
</evidence>
<evidence type="ECO:0000256" key="3">
    <source>
        <dbReference type="ARBA" id="ARBA00010766"/>
    </source>
</evidence>
<dbReference type="Gene3D" id="1.10.357.10">
    <property type="entry name" value="Tetracycline Repressor, domain 2"/>
    <property type="match status" value="1"/>
</dbReference>
<protein>
    <recommendedName>
        <fullName evidence="8">Ubiquinone biosynthesis protein</fullName>
    </recommendedName>
</protein>
<dbReference type="PANTHER" id="PTHR21427:SF19">
    <property type="entry name" value="UBIQUINONE BIOSYNTHESIS PROTEIN COQ9, MITOCHONDRIAL"/>
    <property type="match status" value="1"/>
</dbReference>
<feature type="compositionally biased region" description="Basic and acidic residues" evidence="9">
    <location>
        <begin position="87"/>
        <end position="113"/>
    </location>
</feature>